<evidence type="ECO:0000313" key="3">
    <source>
        <dbReference type="EMBL" id="MDQ7937120.1"/>
    </source>
</evidence>
<accession>A0ABU1A861</accession>
<keyword evidence="2" id="KW-0472">Membrane</keyword>
<proteinExistence type="predicted"/>
<keyword evidence="2" id="KW-1133">Transmembrane helix</keyword>
<evidence type="ECO:0000313" key="4">
    <source>
        <dbReference type="Proteomes" id="UP001227831"/>
    </source>
</evidence>
<keyword evidence="2" id="KW-0812">Transmembrane</keyword>
<feature type="transmembrane region" description="Helical" evidence="2">
    <location>
        <begin position="6"/>
        <end position="25"/>
    </location>
</feature>
<dbReference type="RefSeq" id="WP_308702895.1">
    <property type="nucleotide sequence ID" value="NZ_AP027463.1"/>
</dbReference>
<reference evidence="3 4" key="1">
    <citation type="journal article" date="2023" name="Int. J. Syst. Evol. Microbiol.">
        <title>Lactiplantibacillus brownii sp. nov., a novel psychrotolerant species isolated from sauerkraut.</title>
        <authorList>
            <person name="Heng Y.C."/>
            <person name="Silvaraju S."/>
            <person name="Lee J.K.Y."/>
            <person name="Kittelmann S."/>
        </authorList>
    </citation>
    <scope>NUCLEOTIDE SEQUENCE [LARGE SCALE GENOMIC DNA]</scope>
    <source>
        <strain evidence="3 4">WILCCON 0030</strain>
    </source>
</reference>
<organism evidence="3 4">
    <name type="scientific">Lactiplantibacillus brownii</name>
    <dbReference type="NCBI Taxonomy" id="3069269"/>
    <lineage>
        <taxon>Bacteria</taxon>
        <taxon>Bacillati</taxon>
        <taxon>Bacillota</taxon>
        <taxon>Bacilli</taxon>
        <taxon>Lactobacillales</taxon>
        <taxon>Lactobacillaceae</taxon>
        <taxon>Lactiplantibacillus</taxon>
    </lineage>
</organism>
<sequence length="65" mass="7240">MSDAVIVALITTMGSIFVAALTIWNSNKAAGGDSKDKLIKENERLQKQVDGLQEIVDYYRKKEPK</sequence>
<evidence type="ECO:0008006" key="5">
    <source>
        <dbReference type="Google" id="ProtNLM"/>
    </source>
</evidence>
<dbReference type="Proteomes" id="UP001227831">
    <property type="component" value="Unassembled WGS sequence"/>
</dbReference>
<protein>
    <recommendedName>
        <fullName evidence="5">Holin</fullName>
    </recommendedName>
</protein>
<evidence type="ECO:0000256" key="1">
    <source>
        <dbReference type="SAM" id="Coils"/>
    </source>
</evidence>
<name>A0ABU1A861_9LACO</name>
<comment type="caution">
    <text evidence="3">The sequence shown here is derived from an EMBL/GenBank/DDBJ whole genome shotgun (WGS) entry which is preliminary data.</text>
</comment>
<gene>
    <name evidence="3" type="ORF">RA086_05695</name>
</gene>
<dbReference type="EMBL" id="JAVCWF010000001">
    <property type="protein sequence ID" value="MDQ7937120.1"/>
    <property type="molecule type" value="Genomic_DNA"/>
</dbReference>
<keyword evidence="1" id="KW-0175">Coiled coil</keyword>
<evidence type="ECO:0000256" key="2">
    <source>
        <dbReference type="SAM" id="Phobius"/>
    </source>
</evidence>
<feature type="coiled-coil region" evidence="1">
    <location>
        <begin position="35"/>
        <end position="62"/>
    </location>
</feature>
<keyword evidence="4" id="KW-1185">Reference proteome</keyword>